<reference evidence="8" key="1">
    <citation type="journal article" date="2019" name="Int. J. Syst. Evol. Microbiol.">
        <title>The Global Catalogue of Microorganisms (GCM) 10K type strain sequencing project: providing services to taxonomists for standard genome sequencing and annotation.</title>
        <authorList>
            <consortium name="The Broad Institute Genomics Platform"/>
            <consortium name="The Broad Institute Genome Sequencing Center for Infectious Disease"/>
            <person name="Wu L."/>
            <person name="Ma J."/>
        </authorList>
    </citation>
    <scope>NUCLEOTIDE SEQUENCE [LARGE SCALE GENOMIC DNA]</scope>
    <source>
        <strain evidence="8">JCM 17906</strain>
    </source>
</reference>
<gene>
    <name evidence="7" type="ORF">GCM10023175_28440</name>
</gene>
<keyword evidence="5" id="KW-0029">Amino-acid transport</keyword>
<keyword evidence="3" id="KW-0547">Nucleotide-binding</keyword>
<dbReference type="InterPro" id="IPR017871">
    <property type="entry name" value="ABC_transporter-like_CS"/>
</dbReference>
<dbReference type="SMART" id="SM00382">
    <property type="entry name" value="AAA"/>
    <property type="match status" value="1"/>
</dbReference>
<dbReference type="Pfam" id="PF00005">
    <property type="entry name" value="ABC_tran"/>
    <property type="match status" value="1"/>
</dbReference>
<dbReference type="InterPro" id="IPR052156">
    <property type="entry name" value="BCAA_Transport_ATP-bd_LivF"/>
</dbReference>
<evidence type="ECO:0000256" key="1">
    <source>
        <dbReference type="ARBA" id="ARBA00005417"/>
    </source>
</evidence>
<keyword evidence="8" id="KW-1185">Reference proteome</keyword>
<evidence type="ECO:0000256" key="3">
    <source>
        <dbReference type="ARBA" id="ARBA00022741"/>
    </source>
</evidence>
<evidence type="ECO:0000313" key="8">
    <source>
        <dbReference type="Proteomes" id="UP001501598"/>
    </source>
</evidence>
<evidence type="ECO:0000256" key="4">
    <source>
        <dbReference type="ARBA" id="ARBA00022840"/>
    </source>
</evidence>
<dbReference type="InterPro" id="IPR027417">
    <property type="entry name" value="P-loop_NTPase"/>
</dbReference>
<feature type="domain" description="ABC transporter" evidence="6">
    <location>
        <begin position="9"/>
        <end position="242"/>
    </location>
</feature>
<keyword evidence="4 7" id="KW-0067">ATP-binding</keyword>
<protein>
    <submittedName>
        <fullName evidence="7">ABC transporter ATP-binding protein</fullName>
    </submittedName>
</protein>
<dbReference type="InterPro" id="IPR003593">
    <property type="entry name" value="AAA+_ATPase"/>
</dbReference>
<accession>A0ABP8RTA3</accession>
<dbReference type="Proteomes" id="UP001501598">
    <property type="component" value="Unassembled WGS sequence"/>
</dbReference>
<dbReference type="GO" id="GO:0005524">
    <property type="term" value="F:ATP binding"/>
    <property type="evidence" value="ECO:0007669"/>
    <property type="project" value="UniProtKB-KW"/>
</dbReference>
<dbReference type="EMBL" id="BAABGT010000032">
    <property type="protein sequence ID" value="GAA4546369.1"/>
    <property type="molecule type" value="Genomic_DNA"/>
</dbReference>
<dbReference type="PROSITE" id="PS50893">
    <property type="entry name" value="ABC_TRANSPORTER_2"/>
    <property type="match status" value="1"/>
</dbReference>
<evidence type="ECO:0000256" key="2">
    <source>
        <dbReference type="ARBA" id="ARBA00022448"/>
    </source>
</evidence>
<dbReference type="SUPFAM" id="SSF52540">
    <property type="entry name" value="P-loop containing nucleoside triphosphate hydrolases"/>
    <property type="match status" value="1"/>
</dbReference>
<keyword evidence="2" id="KW-0813">Transport</keyword>
<organism evidence="7 8">
    <name type="scientific">Pseudonocardia xishanensis</name>
    <dbReference type="NCBI Taxonomy" id="630995"/>
    <lineage>
        <taxon>Bacteria</taxon>
        <taxon>Bacillati</taxon>
        <taxon>Actinomycetota</taxon>
        <taxon>Actinomycetes</taxon>
        <taxon>Pseudonocardiales</taxon>
        <taxon>Pseudonocardiaceae</taxon>
        <taxon>Pseudonocardia</taxon>
    </lineage>
</organism>
<dbReference type="RefSeq" id="WP_345417268.1">
    <property type="nucleotide sequence ID" value="NZ_BAABGT010000032.1"/>
</dbReference>
<evidence type="ECO:0000259" key="6">
    <source>
        <dbReference type="PROSITE" id="PS50893"/>
    </source>
</evidence>
<evidence type="ECO:0000256" key="5">
    <source>
        <dbReference type="ARBA" id="ARBA00022970"/>
    </source>
</evidence>
<comment type="caution">
    <text evidence="7">The sequence shown here is derived from an EMBL/GenBank/DDBJ whole genome shotgun (WGS) entry which is preliminary data.</text>
</comment>
<dbReference type="PANTHER" id="PTHR43820">
    <property type="entry name" value="HIGH-AFFINITY BRANCHED-CHAIN AMINO ACID TRANSPORT ATP-BINDING PROTEIN LIVF"/>
    <property type="match status" value="1"/>
</dbReference>
<dbReference type="PANTHER" id="PTHR43820:SF4">
    <property type="entry name" value="HIGH-AFFINITY BRANCHED-CHAIN AMINO ACID TRANSPORT ATP-BINDING PROTEIN LIVF"/>
    <property type="match status" value="1"/>
</dbReference>
<dbReference type="CDD" id="cd03224">
    <property type="entry name" value="ABC_TM1139_LivF_branched"/>
    <property type="match status" value="1"/>
</dbReference>
<dbReference type="InterPro" id="IPR003439">
    <property type="entry name" value="ABC_transporter-like_ATP-bd"/>
</dbReference>
<sequence length="250" mass="26711">MSTATPTGLVLDRLVSGYRDLSVLHGLSLTVRPGSVHLVLGRNGAGKSTTVLTAAGLIPATRGTVHVDGRDVTRLRAHRRVGAGLGLVQENKRVLHQRTVEENLLIGGFTVRRDHELRRRRIEEQYVRFPILGEFRERRAGDLSGGQQQMLAIAQALMGGPSQLMLDEPSAGLAPIVVEAVFAEIRRLADAGLGVLLVEQTLDRALAIADEVSVVEDGRVVRSGDAATIDRDAVRGVYLGTAAPKGAATP</sequence>
<comment type="similarity">
    <text evidence="1">Belongs to the ABC transporter superfamily.</text>
</comment>
<evidence type="ECO:0000313" key="7">
    <source>
        <dbReference type="EMBL" id="GAA4546369.1"/>
    </source>
</evidence>
<dbReference type="Gene3D" id="3.40.50.300">
    <property type="entry name" value="P-loop containing nucleotide triphosphate hydrolases"/>
    <property type="match status" value="1"/>
</dbReference>
<name>A0ABP8RTA3_9PSEU</name>
<proteinExistence type="inferred from homology"/>
<dbReference type="PROSITE" id="PS00211">
    <property type="entry name" value="ABC_TRANSPORTER_1"/>
    <property type="match status" value="1"/>
</dbReference>